<protein>
    <submittedName>
        <fullName evidence="3">DUF2243 domain-containing protein</fullName>
    </submittedName>
</protein>
<dbReference type="Proteomes" id="UP001596383">
    <property type="component" value="Unassembled WGS sequence"/>
</dbReference>
<keyword evidence="2" id="KW-1133">Transmembrane helix</keyword>
<dbReference type="AlphaFoldDB" id="A0ABD5SJ60"/>
<keyword evidence="2" id="KW-0812">Transmembrane</keyword>
<evidence type="ECO:0000313" key="4">
    <source>
        <dbReference type="Proteomes" id="UP001596383"/>
    </source>
</evidence>
<keyword evidence="4" id="KW-1185">Reference proteome</keyword>
<comment type="caution">
    <text evidence="3">The sequence shown here is derived from an EMBL/GenBank/DDBJ whole genome shotgun (WGS) entry which is preliminary data.</text>
</comment>
<evidence type="ECO:0000256" key="2">
    <source>
        <dbReference type="SAM" id="Phobius"/>
    </source>
</evidence>
<evidence type="ECO:0000313" key="3">
    <source>
        <dbReference type="EMBL" id="MFC6765088.1"/>
    </source>
</evidence>
<feature type="transmembrane region" description="Helical" evidence="2">
    <location>
        <begin position="20"/>
        <end position="44"/>
    </location>
</feature>
<name>A0ABD5SJ60_9EURY</name>
<dbReference type="RefSeq" id="WP_273738127.1">
    <property type="nucleotide sequence ID" value="NZ_JAQIVI010000129.1"/>
</dbReference>
<feature type="region of interest" description="Disordered" evidence="1">
    <location>
        <begin position="171"/>
        <end position="195"/>
    </location>
</feature>
<sequence>MSKPDETETWLGIQKVGKPLVIAGTVLGLGLGGFFDGIVIHQILQWHHMVSSYPDPSIANDLRLNIVADGLFHTATYVFTILGVTLLMRAWRMPFVPASRRTLFGSVILGWGIFNLVEGLIDHQLLGIHHVWPAGPGPVILWDIAFLIWGLLFIGGGYAIIRGDSSVALVSQRDQPEQEEEQSQRDQPEQEEQTT</sequence>
<dbReference type="Pfam" id="PF10002">
    <property type="entry name" value="DUF2243"/>
    <property type="match status" value="1"/>
</dbReference>
<dbReference type="InterPro" id="IPR018719">
    <property type="entry name" value="DUF2243_membrane"/>
</dbReference>
<feature type="transmembrane region" description="Helical" evidence="2">
    <location>
        <begin position="141"/>
        <end position="161"/>
    </location>
</feature>
<dbReference type="EMBL" id="JBHSWV010000129">
    <property type="protein sequence ID" value="MFC6765088.1"/>
    <property type="molecule type" value="Genomic_DNA"/>
</dbReference>
<keyword evidence="2" id="KW-0472">Membrane</keyword>
<accession>A0ABD5SJ60</accession>
<feature type="transmembrane region" description="Helical" evidence="2">
    <location>
        <begin position="71"/>
        <end position="91"/>
    </location>
</feature>
<organism evidence="3 4">
    <name type="scientific">Natrinema soli</name>
    <dbReference type="NCBI Taxonomy" id="1930624"/>
    <lineage>
        <taxon>Archaea</taxon>
        <taxon>Methanobacteriati</taxon>
        <taxon>Methanobacteriota</taxon>
        <taxon>Stenosarchaea group</taxon>
        <taxon>Halobacteria</taxon>
        <taxon>Halobacteriales</taxon>
        <taxon>Natrialbaceae</taxon>
        <taxon>Natrinema</taxon>
    </lineage>
</organism>
<reference evidence="3 4" key="1">
    <citation type="journal article" date="2019" name="Int. J. Syst. Evol. Microbiol.">
        <title>The Global Catalogue of Microorganisms (GCM) 10K type strain sequencing project: providing services to taxonomists for standard genome sequencing and annotation.</title>
        <authorList>
            <consortium name="The Broad Institute Genomics Platform"/>
            <consortium name="The Broad Institute Genome Sequencing Center for Infectious Disease"/>
            <person name="Wu L."/>
            <person name="Ma J."/>
        </authorList>
    </citation>
    <scope>NUCLEOTIDE SEQUENCE [LARGE SCALE GENOMIC DNA]</scope>
    <source>
        <strain evidence="3 4">LMG 29247</strain>
    </source>
</reference>
<feature type="transmembrane region" description="Helical" evidence="2">
    <location>
        <begin position="103"/>
        <end position="121"/>
    </location>
</feature>
<proteinExistence type="predicted"/>
<gene>
    <name evidence="3" type="ORF">ACFQE6_08710</name>
</gene>
<evidence type="ECO:0000256" key="1">
    <source>
        <dbReference type="SAM" id="MobiDB-lite"/>
    </source>
</evidence>